<gene>
    <name evidence="1" type="ORF">GEV33_002588</name>
</gene>
<comment type="caution">
    <text evidence="1">The sequence shown here is derived from an EMBL/GenBank/DDBJ whole genome shotgun (WGS) entry which is preliminary data.</text>
</comment>
<evidence type="ECO:0000313" key="2">
    <source>
        <dbReference type="Proteomes" id="UP000719412"/>
    </source>
</evidence>
<reference evidence="1" key="2">
    <citation type="submission" date="2021-08" db="EMBL/GenBank/DDBJ databases">
        <authorList>
            <person name="Eriksson T."/>
        </authorList>
    </citation>
    <scope>NUCLEOTIDE SEQUENCE</scope>
    <source>
        <strain evidence="1">Stoneville</strain>
        <tissue evidence="1">Whole head</tissue>
    </source>
</reference>
<sequence length="128" mass="14651">MKTERRLCRSVNSSAFFTPISSRPSVARLFGEDIFPVISLTLRLRKHNPGSYETGILDPICQYIRKLGCYCCLLCEKYARRELQRLSGALFQNQLDFSPPADDHRGVVKCEEVVWTLENLDVIKLVKA</sequence>
<dbReference type="AlphaFoldDB" id="A0A8J6HV99"/>
<organism evidence="1 2">
    <name type="scientific">Tenebrio molitor</name>
    <name type="common">Yellow mealworm beetle</name>
    <dbReference type="NCBI Taxonomy" id="7067"/>
    <lineage>
        <taxon>Eukaryota</taxon>
        <taxon>Metazoa</taxon>
        <taxon>Ecdysozoa</taxon>
        <taxon>Arthropoda</taxon>
        <taxon>Hexapoda</taxon>
        <taxon>Insecta</taxon>
        <taxon>Pterygota</taxon>
        <taxon>Neoptera</taxon>
        <taxon>Endopterygota</taxon>
        <taxon>Coleoptera</taxon>
        <taxon>Polyphaga</taxon>
        <taxon>Cucujiformia</taxon>
        <taxon>Tenebrionidae</taxon>
        <taxon>Tenebrio</taxon>
    </lineage>
</organism>
<reference evidence="1" key="1">
    <citation type="journal article" date="2020" name="J Insects Food Feed">
        <title>The yellow mealworm (Tenebrio molitor) genome: a resource for the emerging insects as food and feed industry.</title>
        <authorList>
            <person name="Eriksson T."/>
            <person name="Andere A."/>
            <person name="Kelstrup H."/>
            <person name="Emery V."/>
            <person name="Picard C."/>
        </authorList>
    </citation>
    <scope>NUCLEOTIDE SEQUENCE</scope>
    <source>
        <strain evidence="1">Stoneville</strain>
        <tissue evidence="1">Whole head</tissue>
    </source>
</reference>
<protein>
    <submittedName>
        <fullName evidence="1">Uncharacterized protein</fullName>
    </submittedName>
</protein>
<dbReference type="Proteomes" id="UP000719412">
    <property type="component" value="Unassembled WGS sequence"/>
</dbReference>
<dbReference type="EMBL" id="JABDTM020012643">
    <property type="protein sequence ID" value="KAH0820203.1"/>
    <property type="molecule type" value="Genomic_DNA"/>
</dbReference>
<accession>A0A8J6HV99</accession>
<keyword evidence="2" id="KW-1185">Reference proteome</keyword>
<proteinExistence type="predicted"/>
<name>A0A8J6HV99_TENMO</name>
<evidence type="ECO:0000313" key="1">
    <source>
        <dbReference type="EMBL" id="KAH0820203.1"/>
    </source>
</evidence>